<feature type="domain" description="NADH:quinone oxidoreductase/Mrp antiporter transmembrane" evidence="12">
    <location>
        <begin position="149"/>
        <end position="492"/>
    </location>
</feature>
<keyword evidence="6 10" id="KW-1133">Transmembrane helix</keyword>
<proteinExistence type="inferred from homology"/>
<feature type="transmembrane region" description="Helical" evidence="10">
    <location>
        <begin position="128"/>
        <end position="146"/>
    </location>
</feature>
<feature type="transmembrane region" description="Helical" evidence="10">
    <location>
        <begin position="477"/>
        <end position="497"/>
    </location>
</feature>
<dbReference type="PANTHER" id="PTHR22773">
    <property type="entry name" value="NADH DEHYDROGENASE"/>
    <property type="match status" value="1"/>
</dbReference>
<evidence type="ECO:0000313" key="13">
    <source>
        <dbReference type="EMBL" id="QQY98346.1"/>
    </source>
</evidence>
<protein>
    <recommendedName>
        <fullName evidence="4">NADH-ubiquinone oxidoreductase chain 2</fullName>
        <ecNumber evidence="3">7.1.1.2</ecNumber>
    </recommendedName>
    <alternativeName>
        <fullName evidence="8">NADH dehydrogenase subunit 2</fullName>
    </alternativeName>
</protein>
<sequence length="672" mass="73904">MLILSIIFLLLSNAVTLRRDKSILYSRVAIIVLLYSSIIAINSLFISSLDKGIGLYGGLFHATAITQNFHVFIFIISAIIIQLTAFYPRRVLLESASASSASSASLKGRKKFFFEYSDKLYDLEQFKIIEYPLILLFIVSGAIFLISTSDLVSIFLSIELQSYGLYLLSTIYRNSELATNGGLTYFLLGALSSCFILFGISLIYANSGTTNLDGLYIITSLSDLSNGFETNNVSYWYKSDYINYSLLILSVGFLFKISAAPFHFWSPLVYDAIPTIVTTFVAIIAKISILIFLLELVYYTSNSRCIFKDMEYTWTTSLLVSSFISLIIGSILGLREKRIKRLLAYSSISHLGFLLLALSINSIESIYAFIFYLLQYSISNLNVFIILLSIGYSLYSYVNSDKPAGNGQGGIRGKPSKQLKDKSNSPIQLISQLKGYFDINPLLSLSLAITIFSFVGVPPLIGFFAKQMVLSAALDSGYVFLGLIAILTSVISAVYYLNIIKEVFFSSPLAQGVKEEEKSRNGEEPVRKSERGLPLLDLLNKSDKSCDSETGLSIDATTSENGVYGGGREAGWGQLGASQVGSSPSSLSKGQVPAWGKATASLRGLGDTLNEKFQYGAKGQGGSKFEYNFSKNIILSSYLTITISILTLLILLFICFSINLLDLVNILSLSFL</sequence>
<keyword evidence="13" id="KW-0496">Mitochondrion</keyword>
<feature type="transmembrane region" description="Helical" evidence="10">
    <location>
        <begin position="638"/>
        <end position="661"/>
    </location>
</feature>
<dbReference type="GO" id="GO:0016020">
    <property type="term" value="C:membrane"/>
    <property type="evidence" value="ECO:0007669"/>
    <property type="project" value="UniProtKB-SubCell"/>
</dbReference>
<feature type="transmembrane region" description="Helical" evidence="10">
    <location>
        <begin position="353"/>
        <end position="374"/>
    </location>
</feature>
<reference evidence="13" key="1">
    <citation type="submission" date="2020-08" db="EMBL/GenBank/DDBJ databases">
        <title>Mitochondrial genome sequences of powdery mildew pathogens.</title>
        <authorList>
            <person name="Zaccaron A."/>
            <person name="Stergiopoulos I."/>
        </authorList>
    </citation>
    <scope>NUCLEOTIDE SEQUENCE</scope>
    <source>
        <strain evidence="13">96224</strain>
    </source>
</reference>
<evidence type="ECO:0000256" key="10">
    <source>
        <dbReference type="SAM" id="Phobius"/>
    </source>
</evidence>
<evidence type="ECO:0000256" key="3">
    <source>
        <dbReference type="ARBA" id="ARBA00012944"/>
    </source>
</evidence>
<dbReference type="InterPro" id="IPR001750">
    <property type="entry name" value="ND/Mrp_TM"/>
</dbReference>
<evidence type="ECO:0000256" key="5">
    <source>
        <dbReference type="ARBA" id="ARBA00022692"/>
    </source>
</evidence>
<evidence type="ECO:0000256" key="11">
    <source>
        <dbReference type="SAM" id="SignalP"/>
    </source>
</evidence>
<dbReference type="EMBL" id="MT880591">
    <property type="protein sequence ID" value="QQY98346.1"/>
    <property type="molecule type" value="Genomic_DNA"/>
</dbReference>
<name>A0A7U1BF99_BLUGR</name>
<gene>
    <name evidence="13" type="primary">nad2</name>
</gene>
<organism evidence="13">
    <name type="scientific">Blumeria graminis f. sp. tritici</name>
    <dbReference type="NCBI Taxonomy" id="62690"/>
    <lineage>
        <taxon>Eukaryota</taxon>
        <taxon>Fungi</taxon>
        <taxon>Dikarya</taxon>
        <taxon>Ascomycota</taxon>
        <taxon>Pezizomycotina</taxon>
        <taxon>Leotiomycetes</taxon>
        <taxon>Erysiphales</taxon>
        <taxon>Erysiphaceae</taxon>
        <taxon>Blumeria</taxon>
    </lineage>
</organism>
<comment type="subcellular location">
    <subcellularLocation>
        <location evidence="1">Membrane</location>
        <topology evidence="1">Multi-pass membrane protein</topology>
    </subcellularLocation>
</comment>
<feature type="transmembrane region" description="Helical" evidence="10">
    <location>
        <begin position="312"/>
        <end position="332"/>
    </location>
</feature>
<dbReference type="GO" id="GO:0008137">
    <property type="term" value="F:NADH dehydrogenase (ubiquinone) activity"/>
    <property type="evidence" value="ECO:0007669"/>
    <property type="project" value="UniProtKB-EC"/>
</dbReference>
<keyword evidence="5 10" id="KW-0812">Transmembrane</keyword>
<feature type="transmembrane region" description="Helical" evidence="10">
    <location>
        <begin position="442"/>
        <end position="465"/>
    </location>
</feature>
<dbReference type="InterPro" id="IPR010096">
    <property type="entry name" value="NADH-Q_OxRdtase_suN/2"/>
</dbReference>
<feature type="transmembrane region" description="Helical" evidence="10">
    <location>
        <begin position="24"/>
        <end position="46"/>
    </location>
</feature>
<dbReference type="Pfam" id="PF00361">
    <property type="entry name" value="Proton_antipo_M"/>
    <property type="match status" value="1"/>
</dbReference>
<feature type="chain" id="PRO_5031438374" description="NADH-ubiquinone oxidoreductase chain 2" evidence="11">
    <location>
        <begin position="17"/>
        <end position="672"/>
    </location>
</feature>
<comment type="catalytic activity">
    <reaction evidence="9">
        <text>a ubiquinone + NADH + 5 H(+)(in) = a ubiquinol + NAD(+) + 4 H(+)(out)</text>
        <dbReference type="Rhea" id="RHEA:29091"/>
        <dbReference type="Rhea" id="RHEA-COMP:9565"/>
        <dbReference type="Rhea" id="RHEA-COMP:9566"/>
        <dbReference type="ChEBI" id="CHEBI:15378"/>
        <dbReference type="ChEBI" id="CHEBI:16389"/>
        <dbReference type="ChEBI" id="CHEBI:17976"/>
        <dbReference type="ChEBI" id="CHEBI:57540"/>
        <dbReference type="ChEBI" id="CHEBI:57945"/>
        <dbReference type="EC" id="7.1.1.2"/>
    </reaction>
</comment>
<feature type="transmembrane region" description="Helical" evidence="10">
    <location>
        <begin position="58"/>
        <end position="85"/>
    </location>
</feature>
<feature type="signal peptide" evidence="11">
    <location>
        <begin position="1"/>
        <end position="16"/>
    </location>
</feature>
<geneLocation type="mitochondrion" evidence="13"/>
<evidence type="ECO:0000256" key="6">
    <source>
        <dbReference type="ARBA" id="ARBA00022989"/>
    </source>
</evidence>
<evidence type="ECO:0000256" key="4">
    <source>
        <dbReference type="ARBA" id="ARBA00021008"/>
    </source>
</evidence>
<evidence type="ECO:0000256" key="7">
    <source>
        <dbReference type="ARBA" id="ARBA00023136"/>
    </source>
</evidence>
<dbReference type="GO" id="GO:0042773">
    <property type="term" value="P:ATP synthesis coupled electron transport"/>
    <property type="evidence" value="ECO:0007669"/>
    <property type="project" value="InterPro"/>
</dbReference>
<accession>A0A7U1BF99</accession>
<feature type="transmembrane region" description="Helical" evidence="10">
    <location>
        <begin position="184"/>
        <end position="205"/>
    </location>
</feature>
<feature type="transmembrane region" description="Helical" evidence="10">
    <location>
        <begin position="380"/>
        <end position="398"/>
    </location>
</feature>
<feature type="transmembrane region" description="Helical" evidence="10">
    <location>
        <begin position="241"/>
        <end position="264"/>
    </location>
</feature>
<evidence type="ECO:0000256" key="2">
    <source>
        <dbReference type="ARBA" id="ARBA00007012"/>
    </source>
</evidence>
<dbReference type="AlphaFoldDB" id="A0A7U1BF99"/>
<comment type="similarity">
    <text evidence="2">Belongs to the complex I subunit 2 family.</text>
</comment>
<evidence type="ECO:0000256" key="9">
    <source>
        <dbReference type="ARBA" id="ARBA00049551"/>
    </source>
</evidence>
<evidence type="ECO:0000256" key="1">
    <source>
        <dbReference type="ARBA" id="ARBA00004141"/>
    </source>
</evidence>
<dbReference type="EC" id="7.1.1.2" evidence="3"/>
<evidence type="ECO:0000259" key="12">
    <source>
        <dbReference type="Pfam" id="PF00361"/>
    </source>
</evidence>
<evidence type="ECO:0000256" key="8">
    <source>
        <dbReference type="ARBA" id="ARBA00031028"/>
    </source>
</evidence>
<dbReference type="HAMAP" id="MF_00445">
    <property type="entry name" value="NDH1_NuoN_1"/>
    <property type="match status" value="1"/>
</dbReference>
<keyword evidence="7 10" id="KW-0472">Membrane</keyword>
<keyword evidence="11" id="KW-0732">Signal</keyword>
<feature type="transmembrane region" description="Helical" evidence="10">
    <location>
        <begin position="276"/>
        <end position="300"/>
    </location>
</feature>